<dbReference type="PANTHER" id="PTHR10696:SF54">
    <property type="entry name" value="FAMILY OXIDOREDUCTASE, PUTATIVE (AFU_ORTHOLOGUE AFUA_4G13850)-RELATED"/>
    <property type="match status" value="1"/>
</dbReference>
<proteinExistence type="predicted"/>
<dbReference type="Pfam" id="PF02668">
    <property type="entry name" value="TauD"/>
    <property type="match status" value="1"/>
</dbReference>
<dbReference type="AlphaFoldDB" id="A0A1B9I099"/>
<dbReference type="InterPro" id="IPR050411">
    <property type="entry name" value="AlphaKG_dependent_hydroxylases"/>
</dbReference>
<dbReference type="InterPro" id="IPR003819">
    <property type="entry name" value="TauD/TfdA-like"/>
</dbReference>
<reference evidence="3" key="1">
    <citation type="submission" date="2013-07" db="EMBL/GenBank/DDBJ databases">
        <title>The Genome Sequence of Cryptococcus pinus CBS10737.</title>
        <authorList>
            <consortium name="The Broad Institute Genome Sequencing Platform"/>
            <person name="Cuomo C."/>
            <person name="Litvintseva A."/>
            <person name="Chen Y."/>
            <person name="Heitman J."/>
            <person name="Sun S."/>
            <person name="Springer D."/>
            <person name="Dromer F."/>
            <person name="Young S.K."/>
            <person name="Zeng Q."/>
            <person name="Gargeya S."/>
            <person name="Fitzgerald M."/>
            <person name="Abouelleil A."/>
            <person name="Alvarado L."/>
            <person name="Berlin A.M."/>
            <person name="Chapman S.B."/>
            <person name="Dewar J."/>
            <person name="Goldberg J."/>
            <person name="Griggs A."/>
            <person name="Gujja S."/>
            <person name="Hansen M."/>
            <person name="Howarth C."/>
            <person name="Imamovic A."/>
            <person name="Larimer J."/>
            <person name="McCowan C."/>
            <person name="Murphy C."/>
            <person name="Pearson M."/>
            <person name="Priest M."/>
            <person name="Roberts A."/>
            <person name="Saif S."/>
            <person name="Shea T."/>
            <person name="Sykes S."/>
            <person name="Wortman J."/>
            <person name="Nusbaum C."/>
            <person name="Birren B."/>
        </authorList>
    </citation>
    <scope>NUCLEOTIDE SEQUENCE [LARGE SCALE GENOMIC DNA]</scope>
    <source>
        <strain evidence="3">CBS 10737</strain>
    </source>
</reference>
<dbReference type="InterPro" id="IPR042098">
    <property type="entry name" value="TauD-like_sf"/>
</dbReference>
<dbReference type="SUPFAM" id="SSF51197">
    <property type="entry name" value="Clavaminate synthase-like"/>
    <property type="match status" value="1"/>
</dbReference>
<name>A0A1B9I099_9TREE</name>
<sequence>MTAAVASLPPAIHASFQALKIQPAKARRIFDTPYEPNLKWWTTNQEEYVKPSNDPLPKGFPEQIVSKSVWDGKVLINQPEKWLYVFSEEDVELVNKAYDHFQSLNITNNEIDQMTFPVPEDSSLYKALKGIPYELNHGLGLRVLRGLPVDEWTRSKQISVFAGISAYVSPRRIANNGNNIVHLRWLSKVRPTVTKVSRMEVGYMTDAKGHNSLLVFHNDGSLGIISLFTLGVAETGGLSQLASVGQTYNYFAENRRDILRELAKGDWKNRYQPTGTCQHCRPLIHPVGNDQVISVYSRRPYFGFYGADEDVEPLPKEKHLALDAIHFTAEKFSLDLDLQKGDLEYVNNVTVYHARTSSEDSEKNQRHLIRLWLDNEEQTLPEILVDEFRKPREGQGWPLEAWDSLDEVVHGTKQ</sequence>
<evidence type="ECO:0000313" key="3">
    <source>
        <dbReference type="EMBL" id="OCF48881.1"/>
    </source>
</evidence>
<dbReference type="Gene3D" id="3.60.130.10">
    <property type="entry name" value="Clavaminate synthase-like"/>
    <property type="match status" value="1"/>
</dbReference>
<accession>A0A1B9I099</accession>
<dbReference type="EMBL" id="KI894012">
    <property type="protein sequence ID" value="OCF48881.1"/>
    <property type="molecule type" value="Genomic_DNA"/>
</dbReference>
<gene>
    <name evidence="3" type="ORF">I206_04568</name>
</gene>
<feature type="domain" description="TauD/TfdA-like" evidence="2">
    <location>
        <begin position="116"/>
        <end position="372"/>
    </location>
</feature>
<organism evidence="3">
    <name type="scientific">Kwoniella pini CBS 10737</name>
    <dbReference type="NCBI Taxonomy" id="1296096"/>
    <lineage>
        <taxon>Eukaryota</taxon>
        <taxon>Fungi</taxon>
        <taxon>Dikarya</taxon>
        <taxon>Basidiomycota</taxon>
        <taxon>Agaricomycotina</taxon>
        <taxon>Tremellomycetes</taxon>
        <taxon>Tremellales</taxon>
        <taxon>Cryptococcaceae</taxon>
        <taxon>Kwoniella</taxon>
    </lineage>
</organism>
<keyword evidence="1" id="KW-0560">Oxidoreductase</keyword>
<dbReference type="STRING" id="1296096.A0A1B9I099"/>
<evidence type="ECO:0000256" key="1">
    <source>
        <dbReference type="ARBA" id="ARBA00023002"/>
    </source>
</evidence>
<dbReference type="GO" id="GO:0016491">
    <property type="term" value="F:oxidoreductase activity"/>
    <property type="evidence" value="ECO:0007669"/>
    <property type="project" value="UniProtKB-KW"/>
</dbReference>
<dbReference type="OrthoDB" id="272271at2759"/>
<reference evidence="3" key="2">
    <citation type="submission" date="2016-07" db="EMBL/GenBank/DDBJ databases">
        <title>Evolution of pathogenesis and genome organization in the Tremellales.</title>
        <authorList>
            <person name="Cuomo C."/>
            <person name="Litvintseva A."/>
            <person name="Heitman J."/>
            <person name="Chen Y."/>
            <person name="Sun S."/>
            <person name="Springer D."/>
            <person name="Dromer F."/>
            <person name="Young S."/>
            <person name="Zeng Q."/>
            <person name="Chapman S."/>
            <person name="Gujja S."/>
            <person name="Saif S."/>
            <person name="Birren B."/>
        </authorList>
    </citation>
    <scope>NUCLEOTIDE SEQUENCE</scope>
    <source>
        <strain evidence="3">CBS 10737</strain>
    </source>
</reference>
<dbReference type="PANTHER" id="PTHR10696">
    <property type="entry name" value="GAMMA-BUTYROBETAINE HYDROXYLASE-RELATED"/>
    <property type="match status" value="1"/>
</dbReference>
<evidence type="ECO:0000259" key="2">
    <source>
        <dbReference type="Pfam" id="PF02668"/>
    </source>
</evidence>
<protein>
    <recommendedName>
        <fullName evidence="2">TauD/TfdA-like domain-containing protein</fullName>
    </recommendedName>
</protein>